<dbReference type="SMART" id="SM00342">
    <property type="entry name" value="HTH_ARAC"/>
    <property type="match status" value="1"/>
</dbReference>
<dbReference type="Pfam" id="PF20240">
    <property type="entry name" value="DUF6597"/>
    <property type="match status" value="1"/>
</dbReference>
<evidence type="ECO:0000256" key="3">
    <source>
        <dbReference type="ARBA" id="ARBA00023163"/>
    </source>
</evidence>
<sequence length="277" mass="31455">MSIWINSPRNPKVADYVESYWFIASPHSRPGCQYPKLNPHPNAHLILAPDDQPYYYERSARTIQGAGSHWLFPHSQTLTLDHTHAFQMVGIKFHIGATHALNMEPTQPVLDQVIGVDVPSLLHDAKVSVPALLASAARNREMCCDRLDSLLLSWLSQSHQDKHSLLVRKTLPLLPDTPVSQIGELLHCSQRTVERSFSRVTGLTLKQSQSIIKLEAMLEYLCQLESQDIDWVAIAQQFAFSDQSHLIRYLKKELGTTPGEYARRRDFTVDIYGDFDI</sequence>
<dbReference type="InterPro" id="IPR009057">
    <property type="entry name" value="Homeodomain-like_sf"/>
</dbReference>
<evidence type="ECO:0000256" key="2">
    <source>
        <dbReference type="ARBA" id="ARBA00023125"/>
    </source>
</evidence>
<organism evidence="5 6">
    <name type="scientific">Corallincola luteus</name>
    <dbReference type="NCBI Taxonomy" id="1775177"/>
    <lineage>
        <taxon>Bacteria</taxon>
        <taxon>Pseudomonadati</taxon>
        <taxon>Pseudomonadota</taxon>
        <taxon>Gammaproteobacteria</taxon>
        <taxon>Alteromonadales</taxon>
        <taxon>Psychromonadaceae</taxon>
        <taxon>Corallincola</taxon>
    </lineage>
</organism>
<dbReference type="PROSITE" id="PS01124">
    <property type="entry name" value="HTH_ARAC_FAMILY_2"/>
    <property type="match status" value="1"/>
</dbReference>
<dbReference type="PANTHER" id="PTHR46796">
    <property type="entry name" value="HTH-TYPE TRANSCRIPTIONAL ACTIVATOR RHAS-RELATED"/>
    <property type="match status" value="1"/>
</dbReference>
<dbReference type="Proteomes" id="UP000292554">
    <property type="component" value="Unassembled WGS sequence"/>
</dbReference>
<proteinExistence type="predicted"/>
<dbReference type="Gene3D" id="1.10.10.60">
    <property type="entry name" value="Homeodomain-like"/>
    <property type="match status" value="1"/>
</dbReference>
<dbReference type="RefSeq" id="WP_131416669.1">
    <property type="nucleotide sequence ID" value="NZ_SJXE01000008.1"/>
</dbReference>
<gene>
    <name evidence="5" type="ORF">EZV61_15215</name>
</gene>
<dbReference type="SUPFAM" id="SSF46689">
    <property type="entry name" value="Homeodomain-like"/>
    <property type="match status" value="1"/>
</dbReference>
<dbReference type="InterPro" id="IPR046532">
    <property type="entry name" value="DUF6597"/>
</dbReference>
<keyword evidence="2" id="KW-0238">DNA-binding</keyword>
<evidence type="ECO:0000313" key="5">
    <source>
        <dbReference type="EMBL" id="TCI02277.1"/>
    </source>
</evidence>
<comment type="caution">
    <text evidence="5">The sequence shown here is derived from an EMBL/GenBank/DDBJ whole genome shotgun (WGS) entry which is preliminary data.</text>
</comment>
<dbReference type="InterPro" id="IPR018060">
    <property type="entry name" value="HTH_AraC"/>
</dbReference>
<dbReference type="Pfam" id="PF12833">
    <property type="entry name" value="HTH_18"/>
    <property type="match status" value="1"/>
</dbReference>
<protein>
    <submittedName>
        <fullName evidence="5">AraC family transcriptional regulator</fullName>
    </submittedName>
</protein>
<keyword evidence="6" id="KW-1185">Reference proteome</keyword>
<keyword evidence="3" id="KW-0804">Transcription</keyword>
<evidence type="ECO:0000313" key="6">
    <source>
        <dbReference type="Proteomes" id="UP000292554"/>
    </source>
</evidence>
<dbReference type="EMBL" id="SJXE01000008">
    <property type="protein sequence ID" value="TCI02277.1"/>
    <property type="molecule type" value="Genomic_DNA"/>
</dbReference>
<evidence type="ECO:0000259" key="4">
    <source>
        <dbReference type="PROSITE" id="PS01124"/>
    </source>
</evidence>
<name>A0ABY2AI71_9GAMM</name>
<keyword evidence="1" id="KW-0805">Transcription regulation</keyword>
<accession>A0ABY2AI71</accession>
<dbReference type="InterPro" id="IPR050204">
    <property type="entry name" value="AraC_XylS_family_regulators"/>
</dbReference>
<reference evidence="5 6" key="1">
    <citation type="submission" date="2019-02" db="EMBL/GenBank/DDBJ databases">
        <title>Corallincola luteus sp. nov., a marine bacterium isolated from surface sediment of Bohai Sea in China.</title>
        <authorList>
            <person name="Ren Q."/>
        </authorList>
    </citation>
    <scope>NUCLEOTIDE SEQUENCE [LARGE SCALE GENOMIC DNA]</scope>
    <source>
        <strain evidence="5 6">DASS28</strain>
    </source>
</reference>
<evidence type="ECO:0000256" key="1">
    <source>
        <dbReference type="ARBA" id="ARBA00023015"/>
    </source>
</evidence>
<feature type="domain" description="HTH araC/xylS-type" evidence="4">
    <location>
        <begin position="161"/>
        <end position="264"/>
    </location>
</feature>